<accession>A0A432VV48</accession>
<evidence type="ECO:0000256" key="1">
    <source>
        <dbReference type="ARBA" id="ARBA00017693"/>
    </source>
</evidence>
<reference evidence="5" key="1">
    <citation type="journal article" date="2018" name="Front. Microbiol.">
        <title>Genome-Based Analysis Reveals the Taxonomy and Diversity of the Family Idiomarinaceae.</title>
        <authorList>
            <person name="Liu Y."/>
            <person name="Lai Q."/>
            <person name="Shao Z."/>
        </authorList>
    </citation>
    <scope>NUCLEOTIDE SEQUENCE [LARGE SCALE GENOMIC DNA]</scope>
    <source>
        <strain evidence="5">GBPy7</strain>
    </source>
</reference>
<proteinExistence type="inferred from homology"/>
<dbReference type="InterPro" id="IPR007474">
    <property type="entry name" value="ApaG_domain"/>
</dbReference>
<dbReference type="AlphaFoldDB" id="A0A432VV48"/>
<sequence length="124" mass="13770">MSTYEVSIQVETEYLEEQSMPEKEQFVFSYTITIANVGDSAVKLLNRKWKITDANGNTTEVVGEGVVGKKPHIQPGKSFTYTSGTVLKTPLGHMEGSYGMVDDDGQFWDLPIPVFTLAQPNILH</sequence>
<protein>
    <recommendedName>
        <fullName evidence="1 2">Protein ApaG</fullName>
    </recommendedName>
</protein>
<organism evidence="4 5">
    <name type="scientific">Aliidiomarina iranensis</name>
    <dbReference type="NCBI Taxonomy" id="1434071"/>
    <lineage>
        <taxon>Bacteria</taxon>
        <taxon>Pseudomonadati</taxon>
        <taxon>Pseudomonadota</taxon>
        <taxon>Gammaproteobacteria</taxon>
        <taxon>Alteromonadales</taxon>
        <taxon>Idiomarinaceae</taxon>
        <taxon>Aliidiomarina</taxon>
    </lineage>
</organism>
<dbReference type="OrthoDB" id="9795226at2"/>
<dbReference type="PANTHER" id="PTHR14289:SF16">
    <property type="entry name" value="POLYMERASE DELTA-INTERACTING PROTEIN 2"/>
    <property type="match status" value="1"/>
</dbReference>
<dbReference type="SUPFAM" id="SSF110069">
    <property type="entry name" value="ApaG-like"/>
    <property type="match status" value="1"/>
</dbReference>
<name>A0A432VV48_9GAMM</name>
<comment type="caution">
    <text evidence="4">The sequence shown here is derived from an EMBL/GenBank/DDBJ whole genome shotgun (WGS) entry which is preliminary data.</text>
</comment>
<dbReference type="EMBL" id="PIPJ01000005">
    <property type="protein sequence ID" value="RUO20389.1"/>
    <property type="molecule type" value="Genomic_DNA"/>
</dbReference>
<evidence type="ECO:0000313" key="5">
    <source>
        <dbReference type="Proteomes" id="UP000288395"/>
    </source>
</evidence>
<evidence type="ECO:0000256" key="2">
    <source>
        <dbReference type="HAMAP-Rule" id="MF_00791"/>
    </source>
</evidence>
<dbReference type="InterPro" id="IPR023065">
    <property type="entry name" value="Uncharacterised_ApaG"/>
</dbReference>
<dbReference type="InterPro" id="IPR036767">
    <property type="entry name" value="ApaG_sf"/>
</dbReference>
<gene>
    <name evidence="2" type="primary">apaG</name>
    <name evidence="4" type="ORF">CWE08_07925</name>
</gene>
<dbReference type="Proteomes" id="UP000288395">
    <property type="component" value="Unassembled WGS sequence"/>
</dbReference>
<dbReference type="PANTHER" id="PTHR14289">
    <property type="entry name" value="F-BOX ONLY PROTEIN 3"/>
    <property type="match status" value="1"/>
</dbReference>
<dbReference type="Pfam" id="PF04379">
    <property type="entry name" value="DUF525"/>
    <property type="match status" value="1"/>
</dbReference>
<dbReference type="NCBIfam" id="NF003967">
    <property type="entry name" value="PRK05461.1"/>
    <property type="match status" value="1"/>
</dbReference>
<evidence type="ECO:0000259" key="3">
    <source>
        <dbReference type="PROSITE" id="PS51087"/>
    </source>
</evidence>
<dbReference type="RefSeq" id="WP_126767334.1">
    <property type="nucleotide sequence ID" value="NZ_PIPJ01000005.1"/>
</dbReference>
<dbReference type="HAMAP" id="MF_00791">
    <property type="entry name" value="ApaG"/>
    <property type="match status" value="1"/>
</dbReference>
<keyword evidence="5" id="KW-1185">Reference proteome</keyword>
<dbReference type="Gene3D" id="2.60.40.1470">
    <property type="entry name" value="ApaG domain"/>
    <property type="match status" value="1"/>
</dbReference>
<dbReference type="PROSITE" id="PS51087">
    <property type="entry name" value="APAG"/>
    <property type="match status" value="1"/>
</dbReference>
<dbReference type="GO" id="GO:0070987">
    <property type="term" value="P:error-free translesion synthesis"/>
    <property type="evidence" value="ECO:0007669"/>
    <property type="project" value="TreeGrafter"/>
</dbReference>
<evidence type="ECO:0000313" key="4">
    <source>
        <dbReference type="EMBL" id="RUO20389.1"/>
    </source>
</evidence>
<feature type="domain" description="ApaG" evidence="3">
    <location>
        <begin position="1"/>
        <end position="124"/>
    </location>
</feature>